<feature type="transmembrane region" description="Helical" evidence="3">
    <location>
        <begin position="403"/>
        <end position="425"/>
    </location>
</feature>
<dbReference type="Proteomes" id="UP000054321">
    <property type="component" value="Unassembled WGS sequence"/>
</dbReference>
<name>A0A0C3HJV3_OIDMZ</name>
<dbReference type="STRING" id="913774.A0A0C3HJV3"/>
<dbReference type="InParanoid" id="A0A0C3HJV3"/>
<evidence type="ECO:0000256" key="3">
    <source>
        <dbReference type="SAM" id="Phobius"/>
    </source>
</evidence>
<keyword evidence="2" id="KW-1003">Cell membrane</keyword>
<dbReference type="InterPro" id="IPR036259">
    <property type="entry name" value="MFS_trans_sf"/>
</dbReference>
<dbReference type="AlphaFoldDB" id="A0A0C3HJV3"/>
<feature type="transmembrane region" description="Helical" evidence="3">
    <location>
        <begin position="369"/>
        <end position="391"/>
    </location>
</feature>
<keyword evidence="3" id="KW-1133">Transmembrane helix</keyword>
<keyword evidence="3" id="KW-0472">Membrane</keyword>
<evidence type="ECO:0000313" key="5">
    <source>
        <dbReference type="EMBL" id="KIN03370.1"/>
    </source>
</evidence>
<dbReference type="PANTHER" id="PTHR43702">
    <property type="entry name" value="L-FUCOSE-PROTON SYMPORTER"/>
    <property type="match status" value="1"/>
</dbReference>
<dbReference type="SUPFAM" id="SSF103473">
    <property type="entry name" value="MFS general substrate transporter"/>
    <property type="match status" value="1"/>
</dbReference>
<feature type="transmembrane region" description="Helical" evidence="3">
    <location>
        <begin position="643"/>
        <end position="671"/>
    </location>
</feature>
<feature type="transmembrane region" description="Helical" evidence="3">
    <location>
        <begin position="105"/>
        <end position="127"/>
    </location>
</feature>
<feature type="transmembrane region" description="Helical" evidence="3">
    <location>
        <begin position="715"/>
        <end position="738"/>
    </location>
</feature>
<feature type="transmembrane region" description="Helical" evidence="3">
    <location>
        <begin position="457"/>
        <end position="484"/>
    </location>
</feature>
<keyword evidence="3" id="KW-0812">Transmembrane</keyword>
<protein>
    <recommendedName>
        <fullName evidence="4">Rhodopsin domain-containing protein</fullName>
    </recommendedName>
</protein>
<keyword evidence="6" id="KW-1185">Reference proteome</keyword>
<dbReference type="OrthoDB" id="546893at2759"/>
<dbReference type="InterPro" id="IPR011701">
    <property type="entry name" value="MFS"/>
</dbReference>
<reference evidence="5 6" key="1">
    <citation type="submission" date="2014-04" db="EMBL/GenBank/DDBJ databases">
        <authorList>
            <consortium name="DOE Joint Genome Institute"/>
            <person name="Kuo A."/>
            <person name="Martino E."/>
            <person name="Perotto S."/>
            <person name="Kohler A."/>
            <person name="Nagy L.G."/>
            <person name="Floudas D."/>
            <person name="Copeland A."/>
            <person name="Barry K.W."/>
            <person name="Cichocki N."/>
            <person name="Veneault-Fourrey C."/>
            <person name="LaButti K."/>
            <person name="Lindquist E.A."/>
            <person name="Lipzen A."/>
            <person name="Lundell T."/>
            <person name="Morin E."/>
            <person name="Murat C."/>
            <person name="Sun H."/>
            <person name="Tunlid A."/>
            <person name="Henrissat B."/>
            <person name="Grigoriev I.V."/>
            <person name="Hibbett D.S."/>
            <person name="Martin F."/>
            <person name="Nordberg H.P."/>
            <person name="Cantor M.N."/>
            <person name="Hua S.X."/>
        </authorList>
    </citation>
    <scope>NUCLEOTIDE SEQUENCE [LARGE SCALE GENOMIC DNA]</scope>
    <source>
        <strain evidence="5 6">Zn</strain>
    </source>
</reference>
<dbReference type="PANTHER" id="PTHR43702:SF13">
    <property type="entry name" value="MONOSACCHARIDE TRANSPORTER, PUTATIVE (AFU_ORTHOLOGUE AFUA_4G06630)-RELATED"/>
    <property type="match status" value="1"/>
</dbReference>
<dbReference type="Pfam" id="PF20684">
    <property type="entry name" value="Fung_rhodopsin"/>
    <property type="match status" value="1"/>
</dbReference>
<dbReference type="InterPro" id="IPR049326">
    <property type="entry name" value="Rhodopsin_dom_fungi"/>
</dbReference>
<dbReference type="HOGENOM" id="CLU_006746_1_0_1"/>
<proteinExistence type="predicted"/>
<dbReference type="Pfam" id="PF07690">
    <property type="entry name" value="MFS_1"/>
    <property type="match status" value="1"/>
</dbReference>
<feature type="transmembrane region" description="Helical" evidence="3">
    <location>
        <begin position="677"/>
        <end position="703"/>
    </location>
</feature>
<dbReference type="GO" id="GO:0022857">
    <property type="term" value="F:transmembrane transporter activity"/>
    <property type="evidence" value="ECO:0007669"/>
    <property type="project" value="InterPro"/>
</dbReference>
<evidence type="ECO:0000256" key="2">
    <source>
        <dbReference type="ARBA" id="ARBA00022475"/>
    </source>
</evidence>
<feature type="domain" description="Rhodopsin" evidence="4">
    <location>
        <begin position="25"/>
        <end position="262"/>
    </location>
</feature>
<gene>
    <name evidence="5" type="ORF">OIDMADRAFT_118236</name>
</gene>
<organism evidence="5 6">
    <name type="scientific">Oidiodendron maius (strain Zn)</name>
    <dbReference type="NCBI Taxonomy" id="913774"/>
    <lineage>
        <taxon>Eukaryota</taxon>
        <taxon>Fungi</taxon>
        <taxon>Dikarya</taxon>
        <taxon>Ascomycota</taxon>
        <taxon>Pezizomycotina</taxon>
        <taxon>Leotiomycetes</taxon>
        <taxon>Leotiomycetes incertae sedis</taxon>
        <taxon>Myxotrichaceae</taxon>
        <taxon>Oidiodendron</taxon>
    </lineage>
</organism>
<feature type="transmembrane region" description="Helical" evidence="3">
    <location>
        <begin position="582"/>
        <end position="608"/>
    </location>
</feature>
<dbReference type="EMBL" id="KN832873">
    <property type="protein sequence ID" value="KIN03370.1"/>
    <property type="molecule type" value="Genomic_DNA"/>
</dbReference>
<feature type="transmembrane region" description="Helical" evidence="3">
    <location>
        <begin position="186"/>
        <end position="209"/>
    </location>
</feature>
<feature type="transmembrane region" description="Helical" evidence="3">
    <location>
        <begin position="151"/>
        <end position="174"/>
    </location>
</feature>
<accession>A0A0C3HJV3</accession>
<feature type="transmembrane region" description="Helical" evidence="3">
    <location>
        <begin position="71"/>
        <end position="93"/>
    </location>
</feature>
<feature type="transmembrane region" description="Helical" evidence="3">
    <location>
        <begin position="532"/>
        <end position="551"/>
    </location>
</feature>
<reference evidence="6" key="2">
    <citation type="submission" date="2015-01" db="EMBL/GenBank/DDBJ databases">
        <title>Evolutionary Origins and Diversification of the Mycorrhizal Mutualists.</title>
        <authorList>
            <consortium name="DOE Joint Genome Institute"/>
            <consortium name="Mycorrhizal Genomics Consortium"/>
            <person name="Kohler A."/>
            <person name="Kuo A."/>
            <person name="Nagy L.G."/>
            <person name="Floudas D."/>
            <person name="Copeland A."/>
            <person name="Barry K.W."/>
            <person name="Cichocki N."/>
            <person name="Veneault-Fourrey C."/>
            <person name="LaButti K."/>
            <person name="Lindquist E.A."/>
            <person name="Lipzen A."/>
            <person name="Lundell T."/>
            <person name="Morin E."/>
            <person name="Murat C."/>
            <person name="Riley R."/>
            <person name="Ohm R."/>
            <person name="Sun H."/>
            <person name="Tunlid A."/>
            <person name="Henrissat B."/>
            <person name="Grigoriev I.V."/>
            <person name="Hibbett D.S."/>
            <person name="Martin F."/>
        </authorList>
    </citation>
    <scope>NUCLEOTIDE SEQUENCE [LARGE SCALE GENOMIC DNA]</scope>
    <source>
        <strain evidence="6">Zn</strain>
    </source>
</reference>
<evidence type="ECO:0000313" key="6">
    <source>
        <dbReference type="Proteomes" id="UP000054321"/>
    </source>
</evidence>
<feature type="transmembrane region" description="Helical" evidence="3">
    <location>
        <begin position="432"/>
        <end position="451"/>
    </location>
</feature>
<dbReference type="Gene3D" id="1.20.1250.20">
    <property type="entry name" value="MFS general substrate transporter like domains"/>
    <property type="match status" value="1"/>
</dbReference>
<comment type="subcellular location">
    <subcellularLocation>
        <location evidence="1">Cell inner membrane</location>
        <topology evidence="1">Multi-pass membrane protein</topology>
    </subcellularLocation>
</comment>
<feature type="transmembrane region" description="Helical" evidence="3">
    <location>
        <begin position="12"/>
        <end position="35"/>
    </location>
</feature>
<sequence>MLLGSDLHGRSEGIFIGVTTTFVLASVFVTARLFLAFGMTFAIDFGTHKGLGLHEKNIPAAWQAPLLASEYAAIVLYNPALMATKTSILLLYLRFMQYQPKVLYYSTHVILAVVNVSGVVLTFISAFQCQQVQAAYNLAIQNPKCISIETIYLASAPINVATDVAILVLPIPVLTTLPLPVRQKTVLVLTFLLGVFATVVDVARIYYVQLAATSLSDLSSTKLTTSLEFSYNASLALLWSAVEVNVGIMCACITTLRPLLKRLVPKTSSYRNRGSSYWRSALVTGAQATSPDPINHSEIPGWPIAAAENQESQMRVRSSLATVDTEPGARQDIARHHSQQAEHSNMARVATTEVPACLLDVRGTESVKYCALICVILFVIGFTFTILFSVVGEIPVITTQLQAIGISTASYGGVIIGPLFGYPLLRNFGFKVTFITALGITCVGTLMFWPSGALNSYVGFIVANFVVGVASSFIDISAISFLVLCGPPQYLEFRVLFGEAVEALGGMLSQLLAQKVLFVNVNDTRSLIDIQWAYLAIAFFTVLLALVFYYMPIPEATESDLRSRSDTLGIDHPQRNFGKFSVFHTALAIAALSAFCSAGALTCVRIFLSDIISAISLSTHTSLVITNANFQIALTAGYSVGELIFAFLSLIIPPPILLLFGFASSIVFSVLVRNVEWISAGGLETASLVFSLCLSFVVNLIFAIAGRNSGEGVKLVICVLESAAGLGASALPFVIYAINTVGGYSIQFSFCVVIALFAAGTVYPLYDSLLRVARRSTSPLLTTQL</sequence>
<feature type="transmembrane region" description="Helical" evidence="3">
    <location>
        <begin position="744"/>
        <end position="766"/>
    </location>
</feature>
<evidence type="ECO:0000256" key="1">
    <source>
        <dbReference type="ARBA" id="ARBA00004429"/>
    </source>
</evidence>
<dbReference type="InterPro" id="IPR050375">
    <property type="entry name" value="MFS_TsgA-like"/>
</dbReference>
<evidence type="ECO:0000259" key="4">
    <source>
        <dbReference type="Pfam" id="PF20684"/>
    </source>
</evidence>
<dbReference type="GO" id="GO:0005886">
    <property type="term" value="C:plasma membrane"/>
    <property type="evidence" value="ECO:0007669"/>
    <property type="project" value="UniProtKB-SubCell"/>
</dbReference>
<feature type="transmembrane region" description="Helical" evidence="3">
    <location>
        <begin position="229"/>
        <end position="256"/>
    </location>
</feature>